<keyword evidence="3" id="KW-1185">Reference proteome</keyword>
<keyword evidence="1" id="KW-0812">Transmembrane</keyword>
<name>A0A8J5XCK4_DIALT</name>
<organism evidence="2 3">
    <name type="scientific">Diacronema lutheri</name>
    <name type="common">Unicellular marine alga</name>
    <name type="synonym">Monochrysis lutheri</name>
    <dbReference type="NCBI Taxonomy" id="2081491"/>
    <lineage>
        <taxon>Eukaryota</taxon>
        <taxon>Haptista</taxon>
        <taxon>Haptophyta</taxon>
        <taxon>Pavlovophyceae</taxon>
        <taxon>Pavlovales</taxon>
        <taxon>Pavlovaceae</taxon>
        <taxon>Diacronema</taxon>
    </lineage>
</organism>
<proteinExistence type="predicted"/>
<evidence type="ECO:0000313" key="3">
    <source>
        <dbReference type="Proteomes" id="UP000751190"/>
    </source>
</evidence>
<comment type="caution">
    <text evidence="2">The sequence shown here is derived from an EMBL/GenBank/DDBJ whole genome shotgun (WGS) entry which is preliminary data.</text>
</comment>
<dbReference type="PROSITE" id="PS50096">
    <property type="entry name" value="IQ"/>
    <property type="match status" value="1"/>
</dbReference>
<keyword evidence="1" id="KW-0472">Membrane</keyword>
<feature type="transmembrane region" description="Helical" evidence="1">
    <location>
        <begin position="670"/>
        <end position="687"/>
    </location>
</feature>
<protein>
    <recommendedName>
        <fullName evidence="4">Polycystin cation channel PKD1/PKD2 domain-containing protein</fullName>
    </recommendedName>
</protein>
<reference evidence="2" key="1">
    <citation type="submission" date="2021-05" db="EMBL/GenBank/DDBJ databases">
        <title>The genome of the haptophyte Pavlova lutheri (Diacronema luteri, Pavlovales) - a model for lipid biosynthesis in eukaryotic algae.</title>
        <authorList>
            <person name="Hulatt C.J."/>
            <person name="Posewitz M.C."/>
        </authorList>
    </citation>
    <scope>NUCLEOTIDE SEQUENCE</scope>
    <source>
        <strain evidence="2">NIVA-4/92</strain>
    </source>
</reference>
<evidence type="ECO:0000256" key="1">
    <source>
        <dbReference type="SAM" id="Phobius"/>
    </source>
</evidence>
<dbReference type="EMBL" id="JAGTXO010000018">
    <property type="protein sequence ID" value="KAG8463036.1"/>
    <property type="molecule type" value="Genomic_DNA"/>
</dbReference>
<sequence length="704" mass="75693">MVLVAGDQLGVGEFRREHRAAARMAAVWHGFSMRKALRSRQRRVPVAALVTSIRVAQHMRSGCVSFVLYVAYLAVIVAYCSSLKDQAAAYSVEQQLASVFDSSAFSTGRTDVRDVASLWAYTSALHAALWNGGPNSSTAADDRGARPCGWLADVSTSPCGNTVCDGYDASLASGARDARACDAVVDAHCAVHAAQEAELCASVAAARLRRRACPFDEHSPLSPCANPVCDGVLANATAAAAGDGPAADGAAAVCADLVRLFCAASGVGTRGCLVNARRELGDTDAAPRRRAQQRASLSLVPRAGMIDNSNRAIGSLMLWHARWAAVTCEGAASLASGLRDCGASAGSMAAEEISMEPFEGLRSGREYTPGIYTRGNTTLRLGLATRSLLGRQSRVAGRPVEELHFAPLNTGHFVQDANEDGPSLAAAQANIAELREDGWLDESVLSASLVLVVFNARLMRYATATATFVFSKGGSVPKSLHTTSIPAQLGVFNEHVRLSALAIALLAIDTILVLRRVLGVWFRCQESVGRIYEQDKQQVMAQYSQGFAPSRARMRLQRARTQRARTQRRNLQHFGLLAQHAGVKRLREAEEQANHWAWLCVELVEVCSQWAYTTLVLLVSAQTARVNAAFDSAVDGDDASAPLALSDRDGMDAVLRLVYTLIDAGTLTSYLTYVASLTVILLLIRLFRYSLFHRRLSTTWYTLG</sequence>
<dbReference type="Proteomes" id="UP000751190">
    <property type="component" value="Unassembled WGS sequence"/>
</dbReference>
<accession>A0A8J5XCK4</accession>
<keyword evidence="1" id="KW-1133">Transmembrane helix</keyword>
<gene>
    <name evidence="2" type="ORF">KFE25_001809</name>
</gene>
<evidence type="ECO:0000313" key="2">
    <source>
        <dbReference type="EMBL" id="KAG8463036.1"/>
    </source>
</evidence>
<evidence type="ECO:0008006" key="4">
    <source>
        <dbReference type="Google" id="ProtNLM"/>
    </source>
</evidence>
<dbReference type="AlphaFoldDB" id="A0A8J5XCK4"/>